<organism evidence="8 9">
    <name type="scientific">Patella caerulea</name>
    <name type="common">Rayed Mediterranean limpet</name>
    <dbReference type="NCBI Taxonomy" id="87958"/>
    <lineage>
        <taxon>Eukaryota</taxon>
        <taxon>Metazoa</taxon>
        <taxon>Spiralia</taxon>
        <taxon>Lophotrochozoa</taxon>
        <taxon>Mollusca</taxon>
        <taxon>Gastropoda</taxon>
        <taxon>Patellogastropoda</taxon>
        <taxon>Patelloidea</taxon>
        <taxon>Patellidae</taxon>
        <taxon>Patella</taxon>
    </lineage>
</organism>
<evidence type="ECO:0000256" key="7">
    <source>
        <dbReference type="SAM" id="SignalP"/>
    </source>
</evidence>
<feature type="region of interest" description="Disordered" evidence="5">
    <location>
        <begin position="130"/>
        <end position="179"/>
    </location>
</feature>
<evidence type="ECO:0000313" key="8">
    <source>
        <dbReference type="EMBL" id="KAK6177649.1"/>
    </source>
</evidence>
<comment type="caution">
    <text evidence="8">The sequence shown here is derived from an EMBL/GenBank/DDBJ whole genome shotgun (WGS) entry which is preliminary data.</text>
</comment>
<keyword evidence="9" id="KW-1185">Reference proteome</keyword>
<dbReference type="AlphaFoldDB" id="A0AAN8JMR4"/>
<feature type="compositionally biased region" description="Low complexity" evidence="5">
    <location>
        <begin position="130"/>
        <end position="150"/>
    </location>
</feature>
<dbReference type="GO" id="GO:0016020">
    <property type="term" value="C:membrane"/>
    <property type="evidence" value="ECO:0007669"/>
    <property type="project" value="UniProtKB-SubCell"/>
</dbReference>
<protein>
    <submittedName>
        <fullName evidence="8">Uncharacterized protein</fullName>
    </submittedName>
</protein>
<reference evidence="8 9" key="1">
    <citation type="submission" date="2024-01" db="EMBL/GenBank/DDBJ databases">
        <title>The genome of the rayed Mediterranean limpet Patella caerulea (Linnaeus, 1758).</title>
        <authorList>
            <person name="Anh-Thu Weber A."/>
            <person name="Halstead-Nussloch G."/>
        </authorList>
    </citation>
    <scope>NUCLEOTIDE SEQUENCE [LARGE SCALE GENOMIC DNA]</scope>
    <source>
        <strain evidence="8">AATW-2023a</strain>
        <tissue evidence="8">Whole specimen</tissue>
    </source>
</reference>
<dbReference type="PANTHER" id="PTHR31395:SF23">
    <property type="entry name" value="GEO05642P1"/>
    <property type="match status" value="1"/>
</dbReference>
<keyword evidence="4 6" id="KW-0472">Membrane</keyword>
<evidence type="ECO:0000313" key="9">
    <source>
        <dbReference type="Proteomes" id="UP001347796"/>
    </source>
</evidence>
<keyword evidence="2 6" id="KW-0812">Transmembrane</keyword>
<evidence type="ECO:0000256" key="5">
    <source>
        <dbReference type="SAM" id="MobiDB-lite"/>
    </source>
</evidence>
<feature type="signal peptide" evidence="7">
    <location>
        <begin position="1"/>
        <end position="23"/>
    </location>
</feature>
<name>A0AAN8JMR4_PATCE</name>
<dbReference type="EMBL" id="JAZGQO010000010">
    <property type="protein sequence ID" value="KAK6177649.1"/>
    <property type="molecule type" value="Genomic_DNA"/>
</dbReference>
<accession>A0AAN8JMR4</accession>
<dbReference type="InterPro" id="IPR026910">
    <property type="entry name" value="Shisa"/>
</dbReference>
<dbReference type="Proteomes" id="UP001347796">
    <property type="component" value="Unassembled WGS sequence"/>
</dbReference>
<feature type="chain" id="PRO_5042847558" evidence="7">
    <location>
        <begin position="24"/>
        <end position="179"/>
    </location>
</feature>
<dbReference type="PANTHER" id="PTHR31395">
    <property type="entry name" value="SHISA"/>
    <property type="match status" value="1"/>
</dbReference>
<gene>
    <name evidence="8" type="ORF">SNE40_015708</name>
</gene>
<keyword evidence="7" id="KW-0732">Signal</keyword>
<evidence type="ECO:0000256" key="3">
    <source>
        <dbReference type="ARBA" id="ARBA00022989"/>
    </source>
</evidence>
<feature type="transmembrane region" description="Helical" evidence="6">
    <location>
        <begin position="67"/>
        <end position="89"/>
    </location>
</feature>
<evidence type="ECO:0000256" key="6">
    <source>
        <dbReference type="SAM" id="Phobius"/>
    </source>
</evidence>
<comment type="subcellular location">
    <subcellularLocation>
        <location evidence="1">Membrane</location>
    </subcellularLocation>
</comment>
<evidence type="ECO:0000256" key="2">
    <source>
        <dbReference type="ARBA" id="ARBA00022692"/>
    </source>
</evidence>
<evidence type="ECO:0000256" key="4">
    <source>
        <dbReference type="ARBA" id="ARBA00023136"/>
    </source>
</evidence>
<evidence type="ECO:0000256" key="1">
    <source>
        <dbReference type="ARBA" id="ARBA00004370"/>
    </source>
</evidence>
<keyword evidence="3 6" id="KW-1133">Transmembrane helix</keyword>
<sequence>MDFITYLIGISLLLVSYIQDTYAAYCHYYDSAFSSRTTYKYCAYGCCGSGSSSYVCCGYNNTSVIRIASGITSLVITAIVVAIVVCCCCRRRRNGQIVTNRPNTMVYSNTTVQTSSMQPGVSYPAPYYPPQQQYYPQQQAGYPSPHQPAYAAPPPSYESVAQQGGQDNKAYEKASAPDY</sequence>
<proteinExistence type="predicted"/>